<keyword evidence="6" id="KW-0675">Receptor</keyword>
<keyword evidence="12" id="KW-1185">Reference proteome</keyword>
<organism evidence="11 12">
    <name type="scientific">Anaeromyces robustus</name>
    <dbReference type="NCBI Taxonomy" id="1754192"/>
    <lineage>
        <taxon>Eukaryota</taxon>
        <taxon>Fungi</taxon>
        <taxon>Fungi incertae sedis</taxon>
        <taxon>Chytridiomycota</taxon>
        <taxon>Chytridiomycota incertae sedis</taxon>
        <taxon>Neocallimastigomycetes</taxon>
        <taxon>Neocallimastigales</taxon>
        <taxon>Neocallimastigaceae</taxon>
        <taxon>Anaeromyces</taxon>
    </lineage>
</organism>
<gene>
    <name evidence="11" type="ORF">BCR32DRAFT_240335</name>
</gene>
<comment type="caution">
    <text evidence="11">The sequence shown here is derived from an EMBL/GenBank/DDBJ whole genome shotgun (WGS) entry which is preliminary data.</text>
</comment>
<name>A0A1Y1XNU8_9FUNG</name>
<evidence type="ECO:0000259" key="10">
    <source>
        <dbReference type="Pfam" id="PF00003"/>
    </source>
</evidence>
<evidence type="ECO:0000256" key="5">
    <source>
        <dbReference type="ARBA" id="ARBA00023136"/>
    </source>
</evidence>
<evidence type="ECO:0000256" key="7">
    <source>
        <dbReference type="ARBA" id="ARBA00023180"/>
    </source>
</evidence>
<keyword evidence="5 9" id="KW-0472">Membrane</keyword>
<dbReference type="InterPro" id="IPR017978">
    <property type="entry name" value="GPCR_3_C"/>
</dbReference>
<dbReference type="GO" id="GO:0004965">
    <property type="term" value="F:G protein-coupled GABA receptor activity"/>
    <property type="evidence" value="ECO:0007669"/>
    <property type="project" value="InterPro"/>
</dbReference>
<keyword evidence="7" id="KW-0325">Glycoprotein</keyword>
<evidence type="ECO:0000256" key="6">
    <source>
        <dbReference type="ARBA" id="ARBA00023170"/>
    </source>
</evidence>
<dbReference type="PANTHER" id="PTHR10519">
    <property type="entry name" value="GABA-B RECEPTOR"/>
    <property type="match status" value="1"/>
</dbReference>
<dbReference type="PANTHER" id="PTHR10519:SF20">
    <property type="entry name" value="G-PROTEIN COUPLED RECEPTOR 156-RELATED"/>
    <property type="match status" value="1"/>
</dbReference>
<protein>
    <recommendedName>
        <fullName evidence="10">G-protein coupled receptors family 3 profile domain-containing protein</fullName>
    </recommendedName>
</protein>
<comment type="subcellular location">
    <subcellularLocation>
        <location evidence="1">Membrane</location>
        <topology evidence="1">Multi-pass membrane protein</topology>
    </subcellularLocation>
</comment>
<evidence type="ECO:0000256" key="3">
    <source>
        <dbReference type="ARBA" id="ARBA00022989"/>
    </source>
</evidence>
<reference evidence="11 12" key="1">
    <citation type="submission" date="2016-08" db="EMBL/GenBank/DDBJ databases">
        <title>A Parts List for Fungal Cellulosomes Revealed by Comparative Genomics.</title>
        <authorList>
            <consortium name="DOE Joint Genome Institute"/>
            <person name="Haitjema C.H."/>
            <person name="Gilmore S.P."/>
            <person name="Henske J.K."/>
            <person name="Solomon K.V."/>
            <person name="De Groot R."/>
            <person name="Kuo A."/>
            <person name="Mondo S.J."/>
            <person name="Salamov A.A."/>
            <person name="Labutti K."/>
            <person name="Zhao Z."/>
            <person name="Chiniquy J."/>
            <person name="Barry K."/>
            <person name="Brewer H.M."/>
            <person name="Purvine S.O."/>
            <person name="Wright A.T."/>
            <person name="Boxma B."/>
            <person name="Van Alen T."/>
            <person name="Hackstein J.H."/>
            <person name="Baker S.E."/>
            <person name="Grigoriev I.V."/>
            <person name="O'Malley M.A."/>
        </authorList>
    </citation>
    <scope>NUCLEOTIDE SEQUENCE [LARGE SCALE GENOMIC DNA]</scope>
    <source>
        <strain evidence="11 12">S4</strain>
    </source>
</reference>
<accession>A0A1Y1XNU8</accession>
<dbReference type="EMBL" id="MCFG01000011">
    <property type="protein sequence ID" value="ORX87196.1"/>
    <property type="molecule type" value="Genomic_DNA"/>
</dbReference>
<keyword evidence="3 9" id="KW-1133">Transmembrane helix</keyword>
<feature type="transmembrane region" description="Helical" evidence="9">
    <location>
        <begin position="549"/>
        <end position="571"/>
    </location>
</feature>
<dbReference type="GO" id="GO:0038039">
    <property type="term" value="C:G protein-coupled receptor heterodimeric complex"/>
    <property type="evidence" value="ECO:0007669"/>
    <property type="project" value="TreeGrafter"/>
</dbReference>
<dbReference type="Pfam" id="PF00003">
    <property type="entry name" value="7tm_3"/>
    <property type="match status" value="1"/>
</dbReference>
<evidence type="ECO:0000313" key="11">
    <source>
        <dbReference type="EMBL" id="ORX87196.1"/>
    </source>
</evidence>
<evidence type="ECO:0000256" key="9">
    <source>
        <dbReference type="SAM" id="Phobius"/>
    </source>
</evidence>
<feature type="transmembrane region" description="Helical" evidence="9">
    <location>
        <begin position="451"/>
        <end position="472"/>
    </location>
</feature>
<evidence type="ECO:0000313" key="12">
    <source>
        <dbReference type="Proteomes" id="UP000193944"/>
    </source>
</evidence>
<evidence type="ECO:0000256" key="4">
    <source>
        <dbReference type="ARBA" id="ARBA00023040"/>
    </source>
</evidence>
<dbReference type="AlphaFoldDB" id="A0A1Y1XNU8"/>
<feature type="transmembrane region" description="Helical" evidence="9">
    <location>
        <begin position="512"/>
        <end position="529"/>
    </location>
</feature>
<keyword evidence="8" id="KW-0807">Transducer</keyword>
<evidence type="ECO:0000256" key="2">
    <source>
        <dbReference type="ARBA" id="ARBA00022692"/>
    </source>
</evidence>
<keyword evidence="2 9" id="KW-0812">Transmembrane</keyword>
<dbReference type="InterPro" id="IPR002455">
    <property type="entry name" value="GPCR3_GABA-B"/>
</dbReference>
<feature type="transmembrane region" description="Helical" evidence="9">
    <location>
        <begin position="607"/>
        <end position="627"/>
    </location>
</feature>
<evidence type="ECO:0000256" key="1">
    <source>
        <dbReference type="ARBA" id="ARBA00004141"/>
    </source>
</evidence>
<dbReference type="STRING" id="1754192.A0A1Y1XNU8"/>
<reference evidence="11 12" key="2">
    <citation type="submission" date="2016-08" db="EMBL/GenBank/DDBJ databases">
        <title>Pervasive Adenine N6-methylation of Active Genes in Fungi.</title>
        <authorList>
            <consortium name="DOE Joint Genome Institute"/>
            <person name="Mondo S.J."/>
            <person name="Dannebaum R.O."/>
            <person name="Kuo R.C."/>
            <person name="Labutti K."/>
            <person name="Haridas S."/>
            <person name="Kuo A."/>
            <person name="Salamov A."/>
            <person name="Ahrendt S.R."/>
            <person name="Lipzen A."/>
            <person name="Sullivan W."/>
            <person name="Andreopoulos W.B."/>
            <person name="Clum A."/>
            <person name="Lindquist E."/>
            <person name="Daum C."/>
            <person name="Ramamoorthy G.K."/>
            <person name="Gryganskyi A."/>
            <person name="Culley D."/>
            <person name="Magnuson J.K."/>
            <person name="James T.Y."/>
            <person name="O'Malley M.A."/>
            <person name="Stajich J.E."/>
            <person name="Spatafora J.W."/>
            <person name="Visel A."/>
            <person name="Grigoriev I.V."/>
        </authorList>
    </citation>
    <scope>NUCLEOTIDE SEQUENCE [LARGE SCALE GENOMIC DNA]</scope>
    <source>
        <strain evidence="11 12">S4</strain>
    </source>
</reference>
<proteinExistence type="predicted"/>
<keyword evidence="4" id="KW-0297">G-protein coupled receptor</keyword>
<feature type="transmembrane region" description="Helical" evidence="9">
    <location>
        <begin position="577"/>
        <end position="595"/>
    </location>
</feature>
<dbReference type="Gene3D" id="2.10.25.10">
    <property type="entry name" value="Laminin"/>
    <property type="match status" value="1"/>
</dbReference>
<evidence type="ECO:0000256" key="8">
    <source>
        <dbReference type="ARBA" id="ARBA00023224"/>
    </source>
</evidence>
<dbReference type="GO" id="GO:0007214">
    <property type="term" value="P:gamma-aminobutyric acid signaling pathway"/>
    <property type="evidence" value="ECO:0007669"/>
    <property type="project" value="TreeGrafter"/>
</dbReference>
<dbReference type="OrthoDB" id="10396946at2759"/>
<feature type="domain" description="G-protein coupled receptors family 3 profile" evidence="10">
    <location>
        <begin position="449"/>
        <end position="575"/>
    </location>
</feature>
<sequence length="668" mass="76629">MYMSDDVTLIANNIEVTTFYSQTGCELFNYNSYSPNNNEHSITNLNLTDIRSQGAIIKINNGIISLVDSKIENFHKCYLENNCENTLDSDMNATKTDLFLLYDHSTINVNNTIFDNVNGNIGIQSYIGSKVYFFNDIIKNSYFRNGLFNINDSTSGELNINQCQFINITSESGSIIYNNNYYIANINILFKNSIFMNNIAKKYGGVAYLISPRITPCLKFDQCQFLNNKATRGSIVYSLNMNSEPQISNSEELKKIDGAFATNPTKIRLDENTLTSNITIYSGEKIPEGISCKIYDDYDNLINFEDDISDMNLNDIVFFTVEVNDTYNTEIYGQTQNYCWKDSCILPPIAVTGNPGNYLLNFKINTFGKFSSFRYDFPGIPIEIKQCNKSYINQNTYSSTFKSCYKPKCVPVCKNKGLCVNNNVCNCTGTMYTGLYCDEHFKLEKIKELDIIVRFISLILLICCFVIMFYTIKYRNSPIIKGRSIEFLIIILIGSIINIIYINLLIKERTKSSFALVFGSIFVKTLRVYGIYTSRITRKEKRMEISNNIMYTIVVSFIIFHILIALIWLMFDEVQNLIILVYIYCIVKLITDFVNNEKDIIINIKDLFNEFGAIINTSIVLYFIFIAKFNSVNINKYLDTELKRTSKYQKCDDTFNSTINSTINSTPS</sequence>
<dbReference type="Proteomes" id="UP000193944">
    <property type="component" value="Unassembled WGS sequence"/>
</dbReference>
<feature type="transmembrane region" description="Helical" evidence="9">
    <location>
        <begin position="484"/>
        <end position="506"/>
    </location>
</feature>